<dbReference type="SUPFAM" id="SSF53671">
    <property type="entry name" value="Aspartate/ornithine carbamoyltransferase"/>
    <property type="match status" value="1"/>
</dbReference>
<feature type="domain" description="Aspartate/ornithine carbamoyltransferase Asp/Orn-binding" evidence="8">
    <location>
        <begin position="162"/>
        <end position="311"/>
    </location>
</feature>
<comment type="pathway">
    <text evidence="2">Amino-acid biosynthesis; L-arginine biosynthesis; L-arginine from L-ornithine and carbamoyl phosphate: step 1/3.</text>
</comment>
<dbReference type="AlphaFoldDB" id="A0A175RA58"/>
<evidence type="ECO:0000256" key="2">
    <source>
        <dbReference type="ARBA" id="ARBA00004975"/>
    </source>
</evidence>
<feature type="binding site" evidence="7">
    <location>
        <position position="174"/>
    </location>
    <ligand>
        <name>L-ornithine</name>
        <dbReference type="ChEBI" id="CHEBI:46911"/>
    </ligand>
</feature>
<dbReference type="Pfam" id="PF00185">
    <property type="entry name" value="OTCace"/>
    <property type="match status" value="1"/>
</dbReference>
<dbReference type="EMBL" id="LDPZ01000022">
    <property type="protein sequence ID" value="KTQ95461.1"/>
    <property type="molecule type" value="Genomic_DNA"/>
</dbReference>
<dbReference type="PATRIC" id="fig|401562.3.peg.1807"/>
<comment type="similarity">
    <text evidence="3 7">Belongs to the aspartate/ornithine carbamoyltransferase superfamily. OTCase family.</text>
</comment>
<dbReference type="PROSITE" id="PS00097">
    <property type="entry name" value="CARBAMOYLTRANSFERASE"/>
    <property type="match status" value="1"/>
</dbReference>
<dbReference type="Pfam" id="PF02729">
    <property type="entry name" value="OTCace_N"/>
    <property type="match status" value="1"/>
</dbReference>
<feature type="binding site" evidence="7">
    <location>
        <position position="116"/>
    </location>
    <ligand>
        <name>carbamoyl phosphate</name>
        <dbReference type="ChEBI" id="CHEBI:58228"/>
    </ligand>
</feature>
<dbReference type="PRINTS" id="PR00100">
    <property type="entry name" value="AOTCASE"/>
</dbReference>
<feature type="binding site" evidence="7">
    <location>
        <begin position="143"/>
        <end position="146"/>
    </location>
    <ligand>
        <name>carbamoyl phosphate</name>
        <dbReference type="ChEBI" id="CHEBI:58228"/>
    </ligand>
</feature>
<feature type="binding site" evidence="7">
    <location>
        <position position="92"/>
    </location>
    <ligand>
        <name>carbamoyl phosphate</name>
        <dbReference type="ChEBI" id="CHEBI:58228"/>
    </ligand>
</feature>
<keyword evidence="7" id="KW-0963">Cytoplasm</keyword>
<evidence type="ECO:0000256" key="6">
    <source>
        <dbReference type="ARBA" id="ARBA00048772"/>
    </source>
</evidence>
<evidence type="ECO:0000259" key="8">
    <source>
        <dbReference type="Pfam" id="PF00185"/>
    </source>
</evidence>
<dbReference type="PANTHER" id="PTHR45753">
    <property type="entry name" value="ORNITHINE CARBAMOYLTRANSFERASE, MITOCHONDRIAL"/>
    <property type="match status" value="1"/>
</dbReference>
<dbReference type="InterPro" id="IPR024904">
    <property type="entry name" value="OTCase_ArgI"/>
</dbReference>
<dbReference type="STRING" id="401562.NS365_19125"/>
<dbReference type="PANTHER" id="PTHR45753:SF3">
    <property type="entry name" value="ORNITHINE TRANSCARBAMYLASE, MITOCHONDRIAL"/>
    <property type="match status" value="1"/>
</dbReference>
<sequence>MSSLSAAIASPAGASSVRHFIDLSCTTPGDLRAILKDARERKAQGRKGARPLEGRMLAMIFEKPSTRTRVSFDVAMRQLGGETLFLSGSEMQLGRAETIADTARVLSRYVDAIMIRTTEHSRLLEMAEAATVPVINALTDDTHPCQIMADLLTFEEHRGPVQGKTFAWSGDGNNVLNSLIEAAGRFDFSLRVATPEGSEPDPRYVAAAREAGTRLHLTHDPVEAVSGADCVVTDTWVSMGREDQARGHNVFMPYQVNERLMSHANPQALFMHCLPAHRGEEVTDAVIDGPQSVVFDEAENRLHAQKSILAWVFGDVASHG</sequence>
<name>A0A175RA58_9HYPH</name>
<evidence type="ECO:0000256" key="4">
    <source>
        <dbReference type="ARBA" id="ARBA00013007"/>
    </source>
</evidence>
<organism evidence="10 11">
    <name type="scientific">Aureimonas ureilytica</name>
    <dbReference type="NCBI Taxonomy" id="401562"/>
    <lineage>
        <taxon>Bacteria</taxon>
        <taxon>Pseudomonadati</taxon>
        <taxon>Pseudomonadota</taxon>
        <taxon>Alphaproteobacteria</taxon>
        <taxon>Hyphomicrobiales</taxon>
        <taxon>Aurantimonadaceae</taxon>
        <taxon>Aureimonas</taxon>
    </lineage>
</organism>
<feature type="binding site" evidence="7">
    <location>
        <begin position="273"/>
        <end position="274"/>
    </location>
    <ligand>
        <name>carbamoyl phosphate</name>
        <dbReference type="ChEBI" id="CHEBI:58228"/>
    </ligand>
</feature>
<dbReference type="RefSeq" id="WP_058635091.1">
    <property type="nucleotide sequence ID" value="NZ_LDPZ01000022.1"/>
</dbReference>
<evidence type="ECO:0000259" key="9">
    <source>
        <dbReference type="Pfam" id="PF02729"/>
    </source>
</evidence>
<evidence type="ECO:0000256" key="1">
    <source>
        <dbReference type="ARBA" id="ARBA00003822"/>
    </source>
</evidence>
<comment type="caution">
    <text evidence="10">The sequence shown here is derived from an EMBL/GenBank/DDBJ whole genome shotgun (WGS) entry which is preliminary data.</text>
</comment>
<dbReference type="InterPro" id="IPR006130">
    <property type="entry name" value="Asp/Orn_carbamoylTrfase"/>
</dbReference>
<reference evidence="10 11" key="1">
    <citation type="journal article" date="2016" name="Front. Microbiol.">
        <title>Genomic Resource of Rice Seed Associated Bacteria.</title>
        <authorList>
            <person name="Midha S."/>
            <person name="Bansal K."/>
            <person name="Sharma S."/>
            <person name="Kumar N."/>
            <person name="Patil P.P."/>
            <person name="Chaudhry V."/>
            <person name="Patil P.B."/>
        </authorList>
    </citation>
    <scope>NUCLEOTIDE SEQUENCE [LARGE SCALE GENOMIC DNA]</scope>
    <source>
        <strain evidence="10 11">NS226</strain>
    </source>
</reference>
<feature type="binding site" evidence="7">
    <location>
        <begin position="238"/>
        <end position="239"/>
    </location>
    <ligand>
        <name>L-ornithine</name>
        <dbReference type="ChEBI" id="CHEBI:46911"/>
    </ligand>
</feature>
<dbReference type="InterPro" id="IPR002292">
    <property type="entry name" value="Orn/put_carbamltrans"/>
</dbReference>
<evidence type="ECO:0000256" key="5">
    <source>
        <dbReference type="ARBA" id="ARBA00022679"/>
    </source>
</evidence>
<dbReference type="NCBIfam" id="NF001986">
    <property type="entry name" value="PRK00779.1"/>
    <property type="match status" value="1"/>
</dbReference>
<dbReference type="FunFam" id="3.40.50.1370:FF:000008">
    <property type="entry name" value="Ornithine carbamoyltransferase"/>
    <property type="match status" value="1"/>
</dbReference>
<feature type="binding site" evidence="7">
    <location>
        <position position="301"/>
    </location>
    <ligand>
        <name>carbamoyl phosphate</name>
        <dbReference type="ChEBI" id="CHEBI:58228"/>
    </ligand>
</feature>
<proteinExistence type="inferred from homology"/>
<dbReference type="NCBIfam" id="TIGR00658">
    <property type="entry name" value="orni_carb_tr"/>
    <property type="match status" value="1"/>
</dbReference>
<dbReference type="GO" id="GO:0042450">
    <property type="term" value="P:L-arginine biosynthetic process via ornithine"/>
    <property type="evidence" value="ECO:0007669"/>
    <property type="project" value="UniProtKB-UniRule"/>
</dbReference>
<dbReference type="InterPro" id="IPR006131">
    <property type="entry name" value="Asp_carbamoyltransf_Asp/Orn-bd"/>
</dbReference>
<dbReference type="EC" id="2.1.3.3" evidence="4 7"/>
<dbReference type="GO" id="GO:0004585">
    <property type="term" value="F:ornithine carbamoyltransferase activity"/>
    <property type="evidence" value="ECO:0007669"/>
    <property type="project" value="UniProtKB-UniRule"/>
</dbReference>
<accession>A0A175RA58</accession>
<dbReference type="GO" id="GO:0005737">
    <property type="term" value="C:cytoplasm"/>
    <property type="evidence" value="ECO:0007669"/>
    <property type="project" value="UniProtKB-SubCell"/>
</dbReference>
<evidence type="ECO:0000313" key="11">
    <source>
        <dbReference type="Proteomes" id="UP000078272"/>
    </source>
</evidence>
<comment type="catalytic activity">
    <reaction evidence="6 7">
        <text>carbamoyl phosphate + L-ornithine = L-citrulline + phosphate + H(+)</text>
        <dbReference type="Rhea" id="RHEA:19513"/>
        <dbReference type="ChEBI" id="CHEBI:15378"/>
        <dbReference type="ChEBI" id="CHEBI:43474"/>
        <dbReference type="ChEBI" id="CHEBI:46911"/>
        <dbReference type="ChEBI" id="CHEBI:57743"/>
        <dbReference type="ChEBI" id="CHEBI:58228"/>
        <dbReference type="EC" id="2.1.3.3"/>
    </reaction>
</comment>
<feature type="binding site" evidence="7">
    <location>
        <position position="234"/>
    </location>
    <ligand>
        <name>L-ornithine</name>
        <dbReference type="ChEBI" id="CHEBI:46911"/>
    </ligand>
</feature>
<feature type="domain" description="Aspartate/ornithine carbamoyltransferase carbamoyl-P binding" evidence="9">
    <location>
        <begin position="18"/>
        <end position="156"/>
    </location>
</feature>
<comment type="function">
    <text evidence="1">Reversibly catalyzes the transfer of the carbamoyl group from carbamoyl phosphate (CP) to the N(epsilon) atom of ornithine (ORN) to produce L-citrulline.</text>
</comment>
<dbReference type="OrthoDB" id="9802587at2"/>
<dbReference type="Gene3D" id="3.40.50.1370">
    <property type="entry name" value="Aspartate/ornithine carbamoyltransferase"/>
    <property type="match status" value="2"/>
</dbReference>
<dbReference type="InterPro" id="IPR006132">
    <property type="entry name" value="Asp/Orn_carbamoyltranf_P-bd"/>
</dbReference>
<gene>
    <name evidence="10" type="ORF">NS226_11415</name>
</gene>
<dbReference type="HAMAP" id="MF_01109">
    <property type="entry name" value="OTCase"/>
    <property type="match status" value="1"/>
</dbReference>
<evidence type="ECO:0000256" key="7">
    <source>
        <dbReference type="HAMAP-Rule" id="MF_01109"/>
    </source>
</evidence>
<keyword evidence="5 7" id="KW-0808">Transferase</keyword>
<dbReference type="eggNOG" id="COG0078">
    <property type="taxonomic scope" value="Bacteria"/>
</dbReference>
<dbReference type="GO" id="GO:0016597">
    <property type="term" value="F:amino acid binding"/>
    <property type="evidence" value="ECO:0007669"/>
    <property type="project" value="InterPro"/>
</dbReference>
<comment type="subcellular location">
    <subcellularLocation>
        <location evidence="7">Cytoplasm</location>
    </subcellularLocation>
</comment>
<dbReference type="Proteomes" id="UP000078272">
    <property type="component" value="Unassembled WGS sequence"/>
</dbReference>
<evidence type="ECO:0000256" key="3">
    <source>
        <dbReference type="ARBA" id="ARBA00007805"/>
    </source>
</evidence>
<evidence type="ECO:0000313" key="10">
    <source>
        <dbReference type="EMBL" id="KTQ95461.1"/>
    </source>
</evidence>
<protein>
    <recommendedName>
        <fullName evidence="4 7">Ornithine carbamoyltransferase</fullName>
        <shortName evidence="7">OTCase</shortName>
        <ecNumber evidence="4 7">2.1.3.3</ecNumber>
    </recommendedName>
</protein>
<dbReference type="PRINTS" id="PR00102">
    <property type="entry name" value="OTCASE"/>
</dbReference>
<feature type="binding site" evidence="7">
    <location>
        <begin position="65"/>
        <end position="68"/>
    </location>
    <ligand>
        <name>carbamoyl phosphate</name>
        <dbReference type="ChEBI" id="CHEBI:58228"/>
    </ligand>
</feature>
<dbReference type="InterPro" id="IPR036901">
    <property type="entry name" value="Asp/Orn_carbamoylTrfase_sf"/>
</dbReference>
<dbReference type="GO" id="GO:0019240">
    <property type="term" value="P:citrulline biosynthetic process"/>
    <property type="evidence" value="ECO:0007669"/>
    <property type="project" value="TreeGrafter"/>
</dbReference>